<keyword evidence="5" id="KW-0813">Transport</keyword>
<keyword evidence="7" id="KW-0999">Mitochondrion inner membrane</keyword>
<dbReference type="Pfam" id="PF04716">
    <property type="entry name" value="ETC_C1_NDUFA5"/>
    <property type="match status" value="1"/>
</dbReference>
<comment type="subunit">
    <text evidence="4">Complex I is composed of 45 different subunits.</text>
</comment>
<proteinExistence type="inferred from homology"/>
<gene>
    <name evidence="12" type="primary">LOC105365815</name>
</gene>
<organism evidence="11 12">
    <name type="scientific">Ceratosolen solmsi marchali</name>
    <dbReference type="NCBI Taxonomy" id="326594"/>
    <lineage>
        <taxon>Eukaryota</taxon>
        <taxon>Metazoa</taxon>
        <taxon>Ecdysozoa</taxon>
        <taxon>Arthropoda</taxon>
        <taxon>Hexapoda</taxon>
        <taxon>Insecta</taxon>
        <taxon>Pterygota</taxon>
        <taxon>Neoptera</taxon>
        <taxon>Endopterygota</taxon>
        <taxon>Hymenoptera</taxon>
        <taxon>Apocrita</taxon>
        <taxon>Proctotrupomorpha</taxon>
        <taxon>Chalcidoidea</taxon>
        <taxon>Agaonidae</taxon>
        <taxon>Agaoninae</taxon>
        <taxon>Ceratosolen</taxon>
    </lineage>
</organism>
<evidence type="ECO:0000256" key="10">
    <source>
        <dbReference type="ARBA" id="ARBA00023136"/>
    </source>
</evidence>
<dbReference type="PANTHER" id="PTHR12653">
    <property type="entry name" value="NADH-UBIQUINONE OXIDOREDUCTASE 13 KD-B SUBUNIT"/>
    <property type="match status" value="1"/>
</dbReference>
<accession>A0AAJ6YQL0</accession>
<dbReference type="AlphaFoldDB" id="A0AAJ6YQL0"/>
<evidence type="ECO:0000313" key="11">
    <source>
        <dbReference type="Proteomes" id="UP000695007"/>
    </source>
</evidence>
<dbReference type="GO" id="GO:0005743">
    <property type="term" value="C:mitochondrial inner membrane"/>
    <property type="evidence" value="ECO:0007669"/>
    <property type="project" value="UniProtKB-SubCell"/>
</dbReference>
<evidence type="ECO:0000256" key="9">
    <source>
        <dbReference type="ARBA" id="ARBA00023128"/>
    </source>
</evidence>
<dbReference type="Proteomes" id="UP000695007">
    <property type="component" value="Unplaced"/>
</dbReference>
<evidence type="ECO:0000256" key="3">
    <source>
        <dbReference type="ARBA" id="ARBA00010261"/>
    </source>
</evidence>
<dbReference type="InterPro" id="IPR006806">
    <property type="entry name" value="NDUFA5"/>
</dbReference>
<evidence type="ECO:0000256" key="5">
    <source>
        <dbReference type="ARBA" id="ARBA00022448"/>
    </source>
</evidence>
<evidence type="ECO:0000256" key="8">
    <source>
        <dbReference type="ARBA" id="ARBA00022982"/>
    </source>
</evidence>
<keyword evidence="8" id="KW-0249">Electron transport</keyword>
<evidence type="ECO:0000256" key="1">
    <source>
        <dbReference type="ARBA" id="ARBA00003195"/>
    </source>
</evidence>
<keyword evidence="10" id="KW-0472">Membrane</keyword>
<dbReference type="GO" id="GO:0022904">
    <property type="term" value="P:respiratory electron transport chain"/>
    <property type="evidence" value="ECO:0007669"/>
    <property type="project" value="InterPro"/>
</dbReference>
<feature type="non-terminal residue" evidence="12">
    <location>
        <position position="1"/>
    </location>
</feature>
<comment type="function">
    <text evidence="1">Accessory subunit of the mitochondrial membrane respiratory chain NADH dehydrogenase (Complex I), that is believed not to be involved in catalysis. Complex I functions in the transfer of electrons from NADH to the respiratory chain. The immediate electron acceptor for the enzyme is believed to be ubiquinone.</text>
</comment>
<comment type="similarity">
    <text evidence="3">Belongs to the complex I NDUFA5 subunit family.</text>
</comment>
<keyword evidence="9" id="KW-0496">Mitochondrion</keyword>
<comment type="subcellular location">
    <subcellularLocation>
        <location evidence="2">Mitochondrion inner membrane</location>
        <topology evidence="2">Peripheral membrane protein</topology>
        <orientation evidence="2">Matrix side</orientation>
    </subcellularLocation>
</comment>
<evidence type="ECO:0000256" key="7">
    <source>
        <dbReference type="ARBA" id="ARBA00022792"/>
    </source>
</evidence>
<dbReference type="KEGG" id="csol:105365815"/>
<evidence type="ECO:0000313" key="12">
    <source>
        <dbReference type="RefSeq" id="XP_011502375.1"/>
    </source>
</evidence>
<keyword evidence="11" id="KW-1185">Reference proteome</keyword>
<name>A0AAJ6YQL0_9HYME</name>
<evidence type="ECO:0000256" key="6">
    <source>
        <dbReference type="ARBA" id="ARBA00022660"/>
    </source>
</evidence>
<dbReference type="GeneID" id="105365815"/>
<reference evidence="12" key="1">
    <citation type="submission" date="2025-08" db="UniProtKB">
        <authorList>
            <consortium name="RefSeq"/>
        </authorList>
    </citation>
    <scope>IDENTIFICATION</scope>
</reference>
<evidence type="ECO:0000256" key="2">
    <source>
        <dbReference type="ARBA" id="ARBA00004443"/>
    </source>
</evidence>
<sequence length="128" mass="15384">RSYSRIAITKVTSQDRLFTTGLCRLEVHKYPRPALASLYKKIMRYLQKLPNDYPYRLCTEKLIQDRAEIINNTESEIEIEKKIGWQMEELIFYADEEFKLIKNILECKCWESINNENIVNQWSWPPHV</sequence>
<dbReference type="RefSeq" id="XP_011502375.1">
    <property type="nucleotide sequence ID" value="XM_011504073.1"/>
</dbReference>
<protein>
    <submittedName>
        <fullName evidence="12">NADH dehydrogenase [ubiquinone] 1 alpha subcomplex subunit 5</fullName>
    </submittedName>
</protein>
<dbReference type="CTD" id="39214"/>
<keyword evidence="6" id="KW-0679">Respiratory chain</keyword>
<dbReference type="PANTHER" id="PTHR12653:SF0">
    <property type="entry name" value="NADH DEHYDROGENASE [UBIQUINONE] 1 ALPHA SUBCOMPLEX SUBUNIT 5"/>
    <property type="match status" value="1"/>
</dbReference>
<evidence type="ECO:0000256" key="4">
    <source>
        <dbReference type="ARBA" id="ARBA00011533"/>
    </source>
</evidence>